<dbReference type="InterPro" id="IPR054105">
    <property type="entry name" value="WHD_NrtR"/>
</dbReference>
<evidence type="ECO:0000313" key="3">
    <source>
        <dbReference type="EMBL" id="PSK82831.1"/>
    </source>
</evidence>
<dbReference type="EMBL" id="BLAU01000001">
    <property type="protein sequence ID" value="GET21354.1"/>
    <property type="molecule type" value="Genomic_DNA"/>
</dbReference>
<evidence type="ECO:0000313" key="4">
    <source>
        <dbReference type="Proteomes" id="UP000240621"/>
    </source>
</evidence>
<dbReference type="SUPFAM" id="SSF55811">
    <property type="entry name" value="Nudix"/>
    <property type="match status" value="1"/>
</dbReference>
<dbReference type="InterPro" id="IPR036390">
    <property type="entry name" value="WH_DNA-bd_sf"/>
</dbReference>
<dbReference type="Proteomes" id="UP000240621">
    <property type="component" value="Unassembled WGS sequence"/>
</dbReference>
<dbReference type="InterPro" id="IPR036388">
    <property type="entry name" value="WH-like_DNA-bd_sf"/>
</dbReference>
<dbReference type="CDD" id="cd18873">
    <property type="entry name" value="NUDIX_NadM_like"/>
    <property type="match status" value="1"/>
</dbReference>
<dbReference type="Gene3D" id="1.10.10.10">
    <property type="entry name" value="Winged helix-like DNA-binding domain superfamily/Winged helix DNA-binding domain"/>
    <property type="match status" value="1"/>
</dbReference>
<dbReference type="PANTHER" id="PTHR43736:SF4">
    <property type="entry name" value="SLR1690 PROTEIN"/>
    <property type="match status" value="1"/>
</dbReference>
<organism evidence="3 4">
    <name type="scientific">Prolixibacter denitrificans</name>
    <dbReference type="NCBI Taxonomy" id="1541063"/>
    <lineage>
        <taxon>Bacteria</taxon>
        <taxon>Pseudomonadati</taxon>
        <taxon>Bacteroidota</taxon>
        <taxon>Bacteroidia</taxon>
        <taxon>Marinilabiliales</taxon>
        <taxon>Prolixibacteraceae</taxon>
        <taxon>Prolixibacter</taxon>
    </lineage>
</organism>
<evidence type="ECO:0000259" key="1">
    <source>
        <dbReference type="Pfam" id="PF21906"/>
    </source>
</evidence>
<protein>
    <submittedName>
        <fullName evidence="3">8-oxo-dGTP diphosphatase</fullName>
    </submittedName>
    <submittedName>
        <fullName evidence="2">DNA mismatch repair protein MutT</fullName>
    </submittedName>
</protein>
<feature type="domain" description="NrtR DNA-binding winged helix" evidence="1">
    <location>
        <begin position="171"/>
        <end position="231"/>
    </location>
</feature>
<evidence type="ECO:0000313" key="5">
    <source>
        <dbReference type="Proteomes" id="UP000396862"/>
    </source>
</evidence>
<reference evidence="3 4" key="1">
    <citation type="submission" date="2018-03" db="EMBL/GenBank/DDBJ databases">
        <title>Genomic Encyclopedia of Archaeal and Bacterial Type Strains, Phase II (KMG-II): from individual species to whole genera.</title>
        <authorList>
            <person name="Goeker M."/>
        </authorList>
    </citation>
    <scope>NUCLEOTIDE SEQUENCE [LARGE SCALE GENOMIC DNA]</scope>
    <source>
        <strain evidence="3 4">DSM 27267</strain>
    </source>
</reference>
<name>A0A2P8CCZ2_9BACT</name>
<proteinExistence type="predicted"/>
<comment type="caution">
    <text evidence="3">The sequence shown here is derived from an EMBL/GenBank/DDBJ whole genome shotgun (WGS) entry which is preliminary data.</text>
</comment>
<dbReference type="OrthoDB" id="9786141at2"/>
<dbReference type="RefSeq" id="WP_106542420.1">
    <property type="nucleotide sequence ID" value="NZ_BLAU01000001.1"/>
</dbReference>
<sequence>MNIIPSLSIDCVIFGFHEKKLKVLLLEYDKEQLDSPNKSPDTFAPYAETEPDGKFPYEKPIGLPGGHVPVDRSINDFARDILETATGIKDIYLKQLGAFGETERVSFLRVVSVVYYALINPEHYSIRGSSLLKSLEWYDIDEVPELIFDHNAMIEKALKRLREEVQIRPVGFHLLPEMFTLTQLQQLYETVLGIELDTRNFRKKIQKMHLVVDTGKMQTGVAHRAARLFRFDKKVYEMLAEQSFSFRV</sequence>
<reference evidence="2 5" key="2">
    <citation type="submission" date="2019-10" db="EMBL/GenBank/DDBJ databases">
        <title>Prolixibacter strains distinguished by the presence of nitrate reductase genes were adept at nitrate-dependent anaerobic corrosion of metallic iron and carbon steel.</title>
        <authorList>
            <person name="Iino T."/>
            <person name="Shono N."/>
            <person name="Ito K."/>
            <person name="Nakamura R."/>
            <person name="Sueoka K."/>
            <person name="Harayama S."/>
            <person name="Ohkuma M."/>
        </authorList>
    </citation>
    <scope>NUCLEOTIDE SEQUENCE [LARGE SCALE GENOMIC DNA]</scope>
    <source>
        <strain evidence="2 5">MIC1-1</strain>
    </source>
</reference>
<dbReference type="SUPFAM" id="SSF46785">
    <property type="entry name" value="Winged helix' DNA-binding domain"/>
    <property type="match status" value="1"/>
</dbReference>
<dbReference type="Proteomes" id="UP000396862">
    <property type="component" value="Unassembled WGS sequence"/>
</dbReference>
<evidence type="ECO:0000313" key="2">
    <source>
        <dbReference type="EMBL" id="GET21354.1"/>
    </source>
</evidence>
<dbReference type="AlphaFoldDB" id="A0A2P8CCZ2"/>
<dbReference type="EMBL" id="PYGC01000005">
    <property type="protein sequence ID" value="PSK82831.1"/>
    <property type="molecule type" value="Genomic_DNA"/>
</dbReference>
<keyword evidence="5" id="KW-1185">Reference proteome</keyword>
<dbReference type="Pfam" id="PF21906">
    <property type="entry name" value="WHD_NrtR"/>
    <property type="match status" value="1"/>
</dbReference>
<dbReference type="PANTHER" id="PTHR43736">
    <property type="entry name" value="ADP-RIBOSE PYROPHOSPHATASE"/>
    <property type="match status" value="1"/>
</dbReference>
<accession>A0A2P8CCZ2</accession>
<dbReference type="Gene3D" id="3.90.79.10">
    <property type="entry name" value="Nucleoside Triphosphate Pyrophosphohydrolase"/>
    <property type="match status" value="1"/>
</dbReference>
<dbReference type="InterPro" id="IPR015797">
    <property type="entry name" value="NUDIX_hydrolase-like_dom_sf"/>
</dbReference>
<gene>
    <name evidence="3" type="ORF">CLV93_105225</name>
    <name evidence="2" type="ORF">JCM18694_16000</name>
</gene>